<dbReference type="EnsemblPlants" id="KQL28700">
    <property type="protein sequence ID" value="KQL28700"/>
    <property type="gene ID" value="SETIT_018909mg"/>
</dbReference>
<dbReference type="EMBL" id="AGNK02000118">
    <property type="status" value="NOT_ANNOTATED_CDS"/>
    <property type="molecule type" value="Genomic_DNA"/>
</dbReference>
<evidence type="ECO:0000256" key="1">
    <source>
        <dbReference type="SAM" id="MobiDB-lite"/>
    </source>
</evidence>
<reference evidence="3" key="1">
    <citation type="journal article" date="2012" name="Nat. Biotechnol.">
        <title>Reference genome sequence of the model plant Setaria.</title>
        <authorList>
            <person name="Bennetzen J.L."/>
            <person name="Schmutz J."/>
            <person name="Wang H."/>
            <person name="Percifield R."/>
            <person name="Hawkins J."/>
            <person name="Pontaroli A.C."/>
            <person name="Estep M."/>
            <person name="Feng L."/>
            <person name="Vaughn J.N."/>
            <person name="Grimwood J."/>
            <person name="Jenkins J."/>
            <person name="Barry K."/>
            <person name="Lindquist E."/>
            <person name="Hellsten U."/>
            <person name="Deshpande S."/>
            <person name="Wang X."/>
            <person name="Wu X."/>
            <person name="Mitros T."/>
            <person name="Triplett J."/>
            <person name="Yang X."/>
            <person name="Ye C.Y."/>
            <person name="Mauro-Herrera M."/>
            <person name="Wang L."/>
            <person name="Li P."/>
            <person name="Sharma M."/>
            <person name="Sharma R."/>
            <person name="Ronald P.C."/>
            <person name="Panaud O."/>
            <person name="Kellogg E.A."/>
            <person name="Brutnell T.P."/>
            <person name="Doust A.N."/>
            <person name="Tuskan G.A."/>
            <person name="Rokhsar D."/>
            <person name="Devos K.M."/>
        </authorList>
    </citation>
    <scope>NUCLEOTIDE SEQUENCE [LARGE SCALE GENOMIC DNA]</scope>
    <source>
        <strain evidence="3">cv. Yugu1</strain>
    </source>
</reference>
<accession>K3YXB3</accession>
<keyword evidence="3" id="KW-1185">Reference proteome</keyword>
<dbReference type="Gramene" id="KQL28700">
    <property type="protein sequence ID" value="KQL28700"/>
    <property type="gene ID" value="SETIT_018909mg"/>
</dbReference>
<sequence>MLVGAVGCVGRRCRRSGRERSGPRDAPVEGADGALGEGAVGGGARMRLEGRPLPPGAAEAWRSRGPPAATGGRHGLEE</sequence>
<protein>
    <submittedName>
        <fullName evidence="2">Uncharacterized protein</fullName>
    </submittedName>
</protein>
<feature type="compositionally biased region" description="Gly residues" evidence="1">
    <location>
        <begin position="33"/>
        <end position="44"/>
    </location>
</feature>
<evidence type="ECO:0000313" key="2">
    <source>
        <dbReference type="EnsemblPlants" id="KQL28700"/>
    </source>
</evidence>
<reference evidence="2" key="2">
    <citation type="submission" date="2018-08" db="UniProtKB">
        <authorList>
            <consortium name="EnsemblPlants"/>
        </authorList>
    </citation>
    <scope>IDENTIFICATION</scope>
    <source>
        <strain evidence="2">Yugu1</strain>
    </source>
</reference>
<evidence type="ECO:0000313" key="3">
    <source>
        <dbReference type="Proteomes" id="UP000004995"/>
    </source>
</evidence>
<feature type="region of interest" description="Disordered" evidence="1">
    <location>
        <begin position="14"/>
        <end position="78"/>
    </location>
</feature>
<dbReference type="HOGENOM" id="CLU_2626622_0_0_1"/>
<dbReference type="AlphaFoldDB" id="K3YXB3"/>
<dbReference type="InParanoid" id="K3YXB3"/>
<organism evidence="2 3">
    <name type="scientific">Setaria italica</name>
    <name type="common">Foxtail millet</name>
    <name type="synonym">Panicum italicum</name>
    <dbReference type="NCBI Taxonomy" id="4555"/>
    <lineage>
        <taxon>Eukaryota</taxon>
        <taxon>Viridiplantae</taxon>
        <taxon>Streptophyta</taxon>
        <taxon>Embryophyta</taxon>
        <taxon>Tracheophyta</taxon>
        <taxon>Spermatophyta</taxon>
        <taxon>Magnoliopsida</taxon>
        <taxon>Liliopsida</taxon>
        <taxon>Poales</taxon>
        <taxon>Poaceae</taxon>
        <taxon>PACMAD clade</taxon>
        <taxon>Panicoideae</taxon>
        <taxon>Panicodae</taxon>
        <taxon>Paniceae</taxon>
        <taxon>Cenchrinae</taxon>
        <taxon>Setaria</taxon>
    </lineage>
</organism>
<name>K3YXB3_SETIT</name>
<feature type="compositionally biased region" description="Basic and acidic residues" evidence="1">
    <location>
        <begin position="16"/>
        <end position="27"/>
    </location>
</feature>
<dbReference type="Proteomes" id="UP000004995">
    <property type="component" value="Unassembled WGS sequence"/>
</dbReference>
<proteinExistence type="predicted"/>